<evidence type="ECO:0000259" key="4">
    <source>
        <dbReference type="PROSITE" id="PS51077"/>
    </source>
</evidence>
<organism evidence="6 7">
    <name type="scientific">Parapusillimonas granuli</name>
    <dbReference type="NCBI Taxonomy" id="380911"/>
    <lineage>
        <taxon>Bacteria</taxon>
        <taxon>Pseudomonadati</taxon>
        <taxon>Pseudomonadota</taxon>
        <taxon>Betaproteobacteria</taxon>
        <taxon>Burkholderiales</taxon>
        <taxon>Alcaligenaceae</taxon>
        <taxon>Parapusillimonas</taxon>
    </lineage>
</organism>
<accession>A0A853FRC8</accession>
<dbReference type="InterPro" id="IPR036388">
    <property type="entry name" value="WH-like_DNA-bd_sf"/>
</dbReference>
<dbReference type="PANTHER" id="PTHR30136:SF39">
    <property type="entry name" value="TRANSCRIPTIONAL REGULATORY PROTEIN"/>
    <property type="match status" value="1"/>
</dbReference>
<dbReference type="GO" id="GO:0003677">
    <property type="term" value="F:DNA binding"/>
    <property type="evidence" value="ECO:0007669"/>
    <property type="project" value="UniProtKB-KW"/>
</dbReference>
<dbReference type="InterPro" id="IPR050707">
    <property type="entry name" value="HTH_MetabolicPath_Reg"/>
</dbReference>
<dbReference type="Gene3D" id="1.10.10.10">
    <property type="entry name" value="Winged helix-like DNA-binding domain superfamily/Winged helix DNA-binding domain"/>
    <property type="match status" value="1"/>
</dbReference>
<dbReference type="RefSeq" id="WP_180153672.1">
    <property type="nucleotide sequence ID" value="NZ_JACCEM010000002.1"/>
</dbReference>
<comment type="caution">
    <text evidence="6">The sequence shown here is derived from an EMBL/GenBank/DDBJ whole genome shotgun (WGS) entry which is preliminary data.</text>
</comment>
<evidence type="ECO:0000256" key="1">
    <source>
        <dbReference type="ARBA" id="ARBA00023015"/>
    </source>
</evidence>
<dbReference type="GO" id="GO:0003700">
    <property type="term" value="F:DNA-binding transcription factor activity"/>
    <property type="evidence" value="ECO:0007669"/>
    <property type="project" value="TreeGrafter"/>
</dbReference>
<dbReference type="PANTHER" id="PTHR30136">
    <property type="entry name" value="HELIX-TURN-HELIX TRANSCRIPTIONAL REGULATOR, ICLR FAMILY"/>
    <property type="match status" value="1"/>
</dbReference>
<evidence type="ECO:0000313" key="7">
    <source>
        <dbReference type="Proteomes" id="UP000559809"/>
    </source>
</evidence>
<evidence type="ECO:0000259" key="5">
    <source>
        <dbReference type="PROSITE" id="PS51078"/>
    </source>
</evidence>
<dbReference type="SUPFAM" id="SSF46785">
    <property type="entry name" value="Winged helix' DNA-binding domain"/>
    <property type="match status" value="1"/>
</dbReference>
<dbReference type="InterPro" id="IPR005471">
    <property type="entry name" value="Tscrpt_reg_IclR_N"/>
</dbReference>
<keyword evidence="7" id="KW-1185">Reference proteome</keyword>
<dbReference type="SUPFAM" id="SSF55781">
    <property type="entry name" value="GAF domain-like"/>
    <property type="match status" value="1"/>
</dbReference>
<name>A0A853FRC8_9BURK</name>
<evidence type="ECO:0000313" key="6">
    <source>
        <dbReference type="EMBL" id="NYT48355.1"/>
    </source>
</evidence>
<keyword evidence="3" id="KW-0804">Transcription</keyword>
<reference evidence="6 7" key="1">
    <citation type="submission" date="2020-07" db="EMBL/GenBank/DDBJ databases">
        <title>Taxonomic revisions and descriptions of new bacterial species based on genomic comparisons in the high-G+C-content subgroup of the family Alcaligenaceae.</title>
        <authorList>
            <person name="Szabo A."/>
            <person name="Felfoldi T."/>
        </authorList>
    </citation>
    <scope>NUCLEOTIDE SEQUENCE [LARGE SCALE GENOMIC DNA]</scope>
    <source>
        <strain evidence="6 7">LMG 24012</strain>
    </source>
</reference>
<evidence type="ECO:0000256" key="2">
    <source>
        <dbReference type="ARBA" id="ARBA00023125"/>
    </source>
</evidence>
<proteinExistence type="predicted"/>
<keyword evidence="1" id="KW-0805">Transcription regulation</keyword>
<dbReference type="Gene3D" id="3.30.450.40">
    <property type="match status" value="1"/>
</dbReference>
<dbReference type="InterPro" id="IPR014757">
    <property type="entry name" value="Tscrpt_reg_IclR_C"/>
</dbReference>
<dbReference type="PROSITE" id="PS51077">
    <property type="entry name" value="HTH_ICLR"/>
    <property type="match status" value="1"/>
</dbReference>
<dbReference type="InterPro" id="IPR036390">
    <property type="entry name" value="WH_DNA-bd_sf"/>
</dbReference>
<dbReference type="GO" id="GO:0045892">
    <property type="term" value="P:negative regulation of DNA-templated transcription"/>
    <property type="evidence" value="ECO:0007669"/>
    <property type="project" value="TreeGrafter"/>
</dbReference>
<sequence length="265" mass="28086">MGGKAARNEAGTGDVGTIERAVQLMKHMATAGRRGLPLTRLAADTGLPYSTVHRLLQRLIQQRMVVQKEANKRYLLGPLAFELGVAASMSFDLREPCRRYLLPLAEEVGDTVYLTVRSGADAVCLDRYEGPSPVRVLTLEVGSRRPLGLGAGGLAMLAFLPEEEREGMIVGLAAAGGQAKGGLSESELRTAVARCRKNGYAFIRNQVNPGVSAVGVPLFDSLDQPIAAISVAAIDGRMGPARIQSLAAILQTRARAIRKALNAGG</sequence>
<protein>
    <submittedName>
        <fullName evidence="6">IclR family transcriptional regulator</fullName>
    </submittedName>
</protein>
<dbReference type="Pfam" id="PF01614">
    <property type="entry name" value="IclR_C"/>
    <property type="match status" value="1"/>
</dbReference>
<feature type="domain" description="IclR-ED" evidence="5">
    <location>
        <begin position="79"/>
        <end position="263"/>
    </location>
</feature>
<evidence type="ECO:0000256" key="3">
    <source>
        <dbReference type="ARBA" id="ARBA00023163"/>
    </source>
</evidence>
<dbReference type="EMBL" id="JACCEM010000002">
    <property type="protein sequence ID" value="NYT48355.1"/>
    <property type="molecule type" value="Genomic_DNA"/>
</dbReference>
<dbReference type="Pfam" id="PF09339">
    <property type="entry name" value="HTH_IclR"/>
    <property type="match status" value="1"/>
</dbReference>
<feature type="domain" description="HTH iclR-type" evidence="4">
    <location>
        <begin position="15"/>
        <end position="78"/>
    </location>
</feature>
<dbReference type="PROSITE" id="PS51078">
    <property type="entry name" value="ICLR_ED"/>
    <property type="match status" value="1"/>
</dbReference>
<keyword evidence="2" id="KW-0238">DNA-binding</keyword>
<dbReference type="AlphaFoldDB" id="A0A853FRC8"/>
<dbReference type="SMART" id="SM00346">
    <property type="entry name" value="HTH_ICLR"/>
    <property type="match status" value="1"/>
</dbReference>
<gene>
    <name evidence="6" type="ORF">H0A72_03435</name>
</gene>
<dbReference type="InterPro" id="IPR029016">
    <property type="entry name" value="GAF-like_dom_sf"/>
</dbReference>
<dbReference type="Proteomes" id="UP000559809">
    <property type="component" value="Unassembled WGS sequence"/>
</dbReference>